<reference evidence="2 4" key="1">
    <citation type="submission" date="2015-07" db="EMBL/GenBank/DDBJ databases">
        <title>Genome of Polaribacter dokdonenesis DSW-5, isolated from seawater off Dokdo in Korea.</title>
        <authorList>
            <person name="Yoon K."/>
            <person name="Song J.Y."/>
            <person name="Kim J.F."/>
        </authorList>
    </citation>
    <scope>NUCLEOTIDE SEQUENCE [LARGE SCALE GENOMIC DNA]</scope>
    <source>
        <strain evidence="2 4">DSW-5</strain>
    </source>
</reference>
<dbReference type="AlphaFoldDB" id="A0A0N0UNP2"/>
<accession>A0A0N0UNP2</accession>
<dbReference type="OrthoDB" id="1362378at2"/>
<dbReference type="Proteomes" id="UP000037716">
    <property type="component" value="Unassembled WGS sequence"/>
</dbReference>
<dbReference type="RefSeq" id="WP_053974252.1">
    <property type="nucleotide sequence ID" value="NZ_FNUE01000001.1"/>
</dbReference>
<feature type="transmembrane region" description="Helical" evidence="1">
    <location>
        <begin position="78"/>
        <end position="94"/>
    </location>
</feature>
<evidence type="ECO:0000313" key="3">
    <source>
        <dbReference type="EMBL" id="SED95246.1"/>
    </source>
</evidence>
<feature type="transmembrane region" description="Helical" evidence="1">
    <location>
        <begin position="47"/>
        <end position="66"/>
    </location>
</feature>
<sequence length="95" mass="10552">MGTVKKEILIGVLVALAATLAGCYLYIEYFSNLGFSETLKLIEEGDLYGKILSIGAIPNLFVFFIYIKKNQDNRAKGVLLTCILIALFTLILKFI</sequence>
<evidence type="ECO:0000256" key="1">
    <source>
        <dbReference type="SAM" id="Phobius"/>
    </source>
</evidence>
<keyword evidence="1" id="KW-0472">Membrane</keyword>
<evidence type="ECO:0000313" key="4">
    <source>
        <dbReference type="Proteomes" id="UP000037716"/>
    </source>
</evidence>
<reference evidence="3 5" key="2">
    <citation type="submission" date="2016-10" db="EMBL/GenBank/DDBJ databases">
        <authorList>
            <person name="Varghese N."/>
            <person name="Submissions S."/>
        </authorList>
    </citation>
    <scope>NUCLEOTIDE SEQUENCE [LARGE SCALE GENOMIC DNA]</scope>
    <source>
        <strain evidence="3 5">DSW-5</strain>
    </source>
</reference>
<dbReference type="Proteomes" id="UP000183071">
    <property type="component" value="Unassembled WGS sequence"/>
</dbReference>
<comment type="caution">
    <text evidence="2">The sequence shown here is derived from an EMBL/GenBank/DDBJ whole genome shotgun (WGS) entry which is preliminary data.</text>
</comment>
<dbReference type="PROSITE" id="PS51257">
    <property type="entry name" value="PROKAR_LIPOPROTEIN"/>
    <property type="match status" value="1"/>
</dbReference>
<keyword evidence="1" id="KW-0812">Transmembrane</keyword>
<feature type="transmembrane region" description="Helical" evidence="1">
    <location>
        <begin position="7"/>
        <end position="27"/>
    </location>
</feature>
<proteinExistence type="predicted"/>
<keyword evidence="1" id="KW-1133">Transmembrane helix</keyword>
<dbReference type="STRING" id="1300348.I602_1678"/>
<organism evidence="2 4">
    <name type="scientific">Polaribacter dokdonensis DSW-5</name>
    <dbReference type="NCBI Taxonomy" id="1300348"/>
    <lineage>
        <taxon>Bacteria</taxon>
        <taxon>Pseudomonadati</taxon>
        <taxon>Bacteroidota</taxon>
        <taxon>Flavobacteriia</taxon>
        <taxon>Flavobacteriales</taxon>
        <taxon>Flavobacteriaceae</taxon>
    </lineage>
</organism>
<dbReference type="EMBL" id="LGBR01000001">
    <property type="protein sequence ID" value="KOY52118.1"/>
    <property type="molecule type" value="Genomic_DNA"/>
</dbReference>
<evidence type="ECO:0000313" key="5">
    <source>
        <dbReference type="Proteomes" id="UP000183071"/>
    </source>
</evidence>
<evidence type="ECO:0000313" key="2">
    <source>
        <dbReference type="EMBL" id="KOY52118.1"/>
    </source>
</evidence>
<dbReference type="EMBL" id="FNUE01000001">
    <property type="protein sequence ID" value="SED95246.1"/>
    <property type="molecule type" value="Genomic_DNA"/>
</dbReference>
<protein>
    <submittedName>
        <fullName evidence="2">Acid phosphatase</fullName>
    </submittedName>
</protein>
<name>A0A0N0UNP2_9FLAO</name>
<keyword evidence="5" id="KW-1185">Reference proteome</keyword>
<dbReference type="PATRIC" id="fig|1300348.6.peg.1677"/>
<gene>
    <name evidence="2" type="ORF">I602_1678</name>
    <name evidence="3" type="ORF">SAMN05444353_0087</name>
</gene>